<sequence>MRKLAIRHRATPRGALAARFAAMPSIPRAATKKGSSRCPCLLLRCWPRPATPQVLLRCCLAGSARTELLVELLDAACGVHDLLLAGVERMRFRRDFDLRERVGLAVEFGRFARLDGRARHELEVVRHIDEQDFAVIRVNAFFHGLSFNLAVANPRAAAMDGPHLGASHLPMVEKTRLCQKISRLTNFPPAFCQQCGAPGVCVRRA</sequence>
<evidence type="ECO:0000313" key="2">
    <source>
        <dbReference type="Proteomes" id="UP000187012"/>
    </source>
</evidence>
<protein>
    <submittedName>
        <fullName evidence="1">Uncharacterized protein</fullName>
    </submittedName>
</protein>
<gene>
    <name evidence="1" type="ORF">BN2475_600076</name>
</gene>
<organism evidence="1 2">
    <name type="scientific">Paraburkholderia ribeironis</name>
    <dbReference type="NCBI Taxonomy" id="1247936"/>
    <lineage>
        <taxon>Bacteria</taxon>
        <taxon>Pseudomonadati</taxon>
        <taxon>Pseudomonadota</taxon>
        <taxon>Betaproteobacteria</taxon>
        <taxon>Burkholderiales</taxon>
        <taxon>Burkholderiaceae</taxon>
        <taxon>Paraburkholderia</taxon>
    </lineage>
</organism>
<evidence type="ECO:0000313" key="1">
    <source>
        <dbReference type="EMBL" id="SIT46019.1"/>
    </source>
</evidence>
<dbReference type="STRING" id="1247936.BN2475_600076"/>
<dbReference type="Proteomes" id="UP000187012">
    <property type="component" value="Unassembled WGS sequence"/>
</dbReference>
<accession>A0A1N7SGB7</accession>
<reference evidence="1 2" key="1">
    <citation type="submission" date="2016-12" db="EMBL/GenBank/DDBJ databases">
        <authorList>
            <person name="Song W.-J."/>
            <person name="Kurnit D.M."/>
        </authorList>
    </citation>
    <scope>NUCLEOTIDE SEQUENCE [LARGE SCALE GENOMIC DNA]</scope>
    <source>
        <strain evidence="1 2">STM7296</strain>
    </source>
</reference>
<keyword evidence="2" id="KW-1185">Reference proteome</keyword>
<dbReference type="AlphaFoldDB" id="A0A1N7SGB7"/>
<name>A0A1N7SGB7_9BURK</name>
<dbReference type="EMBL" id="CYGX02000060">
    <property type="protein sequence ID" value="SIT46019.1"/>
    <property type="molecule type" value="Genomic_DNA"/>
</dbReference>
<proteinExistence type="predicted"/>